<feature type="transmembrane region" description="Helical" evidence="1">
    <location>
        <begin position="12"/>
        <end position="34"/>
    </location>
</feature>
<reference evidence="3 4" key="1">
    <citation type="submission" date="2024-11" db="EMBL/GenBank/DDBJ databases">
        <title>Chromosome-level genome assembly of Eucalyptus globulus Labill. provides insights into its genome evolution.</title>
        <authorList>
            <person name="Li X."/>
        </authorList>
    </citation>
    <scope>NUCLEOTIDE SEQUENCE [LARGE SCALE GENOMIC DNA]</scope>
    <source>
        <strain evidence="3">CL2024</strain>
        <tissue evidence="3">Fresh tender leaves</tissue>
    </source>
</reference>
<dbReference type="SMART" id="SM00198">
    <property type="entry name" value="SCP"/>
    <property type="match status" value="1"/>
</dbReference>
<dbReference type="EMBL" id="JBJKBG010000005">
    <property type="protein sequence ID" value="KAL3740332.1"/>
    <property type="molecule type" value="Genomic_DNA"/>
</dbReference>
<name>A0ABD3KRZ4_EUCGL</name>
<keyword evidence="4" id="KW-1185">Reference proteome</keyword>
<evidence type="ECO:0000259" key="2">
    <source>
        <dbReference type="SMART" id="SM00198"/>
    </source>
</evidence>
<dbReference type="InterPro" id="IPR035940">
    <property type="entry name" value="CAP_sf"/>
</dbReference>
<evidence type="ECO:0000256" key="1">
    <source>
        <dbReference type="SAM" id="Phobius"/>
    </source>
</evidence>
<organism evidence="3 4">
    <name type="scientific">Eucalyptus globulus</name>
    <name type="common">Tasmanian blue gum</name>
    <dbReference type="NCBI Taxonomy" id="34317"/>
    <lineage>
        <taxon>Eukaryota</taxon>
        <taxon>Viridiplantae</taxon>
        <taxon>Streptophyta</taxon>
        <taxon>Embryophyta</taxon>
        <taxon>Tracheophyta</taxon>
        <taxon>Spermatophyta</taxon>
        <taxon>Magnoliopsida</taxon>
        <taxon>eudicotyledons</taxon>
        <taxon>Gunneridae</taxon>
        <taxon>Pentapetalae</taxon>
        <taxon>rosids</taxon>
        <taxon>malvids</taxon>
        <taxon>Myrtales</taxon>
        <taxon>Myrtaceae</taxon>
        <taxon>Myrtoideae</taxon>
        <taxon>Eucalypteae</taxon>
        <taxon>Eucalyptus</taxon>
    </lineage>
</organism>
<feature type="domain" description="SCP" evidence="2">
    <location>
        <begin position="39"/>
        <end position="153"/>
    </location>
</feature>
<evidence type="ECO:0000313" key="4">
    <source>
        <dbReference type="Proteomes" id="UP001634007"/>
    </source>
</evidence>
<comment type="caution">
    <text evidence="3">The sequence shown here is derived from an EMBL/GenBank/DDBJ whole genome shotgun (WGS) entry which is preliminary data.</text>
</comment>
<dbReference type="AlphaFoldDB" id="A0ABD3KRZ4"/>
<keyword evidence="1" id="KW-0812">Transmembrane</keyword>
<dbReference type="Gene3D" id="3.40.33.10">
    <property type="entry name" value="CAP"/>
    <property type="match status" value="1"/>
</dbReference>
<dbReference type="SUPFAM" id="SSF55797">
    <property type="entry name" value="PR-1-like"/>
    <property type="match status" value="1"/>
</dbReference>
<dbReference type="PRINTS" id="PR00837">
    <property type="entry name" value="V5TPXLIKE"/>
</dbReference>
<dbReference type="InterPro" id="IPR001283">
    <property type="entry name" value="CRISP-related"/>
</dbReference>
<dbReference type="InterPro" id="IPR014044">
    <property type="entry name" value="CAP_dom"/>
</dbReference>
<protein>
    <recommendedName>
        <fullName evidence="2">SCP domain-containing protein</fullName>
    </recommendedName>
</protein>
<proteinExistence type="predicted"/>
<gene>
    <name evidence="3" type="ORF">ACJRO7_021585</name>
</gene>
<dbReference type="Proteomes" id="UP001634007">
    <property type="component" value="Unassembled WGS sequence"/>
</dbReference>
<sequence length="157" mass="17425">MKEKNSALEKIVNFLRIVLDFLTIIDLICALTGVSAAQNSRLNFVNEHNAARAEAGDERRGDCGLAHSEGPYGENLAEGEGHGVLNSRDSVTMWVEENDNYDPGSNSCVRGECLHYTQVLWRNSVHLGCARVKCDNGQWFVICSYNPPSNYDGGWPY</sequence>
<accession>A0ABD3KRZ4</accession>
<dbReference type="PANTHER" id="PTHR10334">
    <property type="entry name" value="CYSTEINE-RICH SECRETORY PROTEIN-RELATED"/>
    <property type="match status" value="1"/>
</dbReference>
<dbReference type="Pfam" id="PF00188">
    <property type="entry name" value="CAP"/>
    <property type="match status" value="1"/>
</dbReference>
<keyword evidence="1" id="KW-0472">Membrane</keyword>
<evidence type="ECO:0000313" key="3">
    <source>
        <dbReference type="EMBL" id="KAL3740332.1"/>
    </source>
</evidence>
<keyword evidence="1" id="KW-1133">Transmembrane helix</keyword>